<name>A0ABT7QSK9_9BACT</name>
<protein>
    <submittedName>
        <fullName evidence="2">Prepilin-type N-terminal cleavage/methylation domain-containing protein</fullName>
    </submittedName>
</protein>
<dbReference type="Proteomes" id="UP001169066">
    <property type="component" value="Unassembled WGS sequence"/>
</dbReference>
<feature type="transmembrane region" description="Helical" evidence="1">
    <location>
        <begin position="12"/>
        <end position="32"/>
    </location>
</feature>
<dbReference type="NCBIfam" id="TIGR02532">
    <property type="entry name" value="IV_pilin_GFxxxE"/>
    <property type="match status" value="1"/>
</dbReference>
<evidence type="ECO:0000256" key="1">
    <source>
        <dbReference type="SAM" id="Phobius"/>
    </source>
</evidence>
<gene>
    <name evidence="2" type="ORF">PF327_07340</name>
</gene>
<reference evidence="2" key="1">
    <citation type="submission" date="2023-01" db="EMBL/GenBank/DDBJ databases">
        <title>Sulfurovum sp. XTW-4 genome assembly.</title>
        <authorList>
            <person name="Wang J."/>
        </authorList>
    </citation>
    <scope>NUCLEOTIDE SEQUENCE</scope>
    <source>
        <strain evidence="2">XTW-4</strain>
    </source>
</reference>
<comment type="caution">
    <text evidence="2">The sequence shown here is derived from an EMBL/GenBank/DDBJ whole genome shotgun (WGS) entry which is preliminary data.</text>
</comment>
<keyword evidence="1" id="KW-1133">Transmembrane helix</keyword>
<keyword evidence="1" id="KW-0812">Transmembrane</keyword>
<dbReference type="RefSeq" id="WP_289401946.1">
    <property type="nucleotide sequence ID" value="NZ_JAQIBC010000004.1"/>
</dbReference>
<accession>A0ABT7QSK9</accession>
<sequence>MPTIQRYNASKGFSLLELLIVILIVSMVYFLGFEGVEIGKQRPKALTPLNLKSNIISSELFSGEGTLLCINQCRSCYFRSDVSSPFEAYTSPIDLSNIQAYTIDSYDALTRIEYGRYLDQKICLIMDFFKNGSSTQIILKNDEGSYFLPAFFGEPQRFSSPEEAKEYWLRNTALASDSGAFY</sequence>
<dbReference type="Pfam" id="PF07963">
    <property type="entry name" value="N_methyl"/>
    <property type="match status" value="1"/>
</dbReference>
<keyword evidence="1" id="KW-0472">Membrane</keyword>
<keyword evidence="3" id="KW-1185">Reference proteome</keyword>
<evidence type="ECO:0000313" key="3">
    <source>
        <dbReference type="Proteomes" id="UP001169066"/>
    </source>
</evidence>
<proteinExistence type="predicted"/>
<dbReference type="InterPro" id="IPR012902">
    <property type="entry name" value="N_methyl_site"/>
</dbReference>
<dbReference type="EMBL" id="JAQIBC010000004">
    <property type="protein sequence ID" value="MDM5264011.1"/>
    <property type="molecule type" value="Genomic_DNA"/>
</dbReference>
<evidence type="ECO:0000313" key="2">
    <source>
        <dbReference type="EMBL" id="MDM5264011.1"/>
    </source>
</evidence>
<organism evidence="2 3">
    <name type="scientific">Sulfurovum xiamenensis</name>
    <dbReference type="NCBI Taxonomy" id="3019066"/>
    <lineage>
        <taxon>Bacteria</taxon>
        <taxon>Pseudomonadati</taxon>
        <taxon>Campylobacterota</taxon>
        <taxon>Epsilonproteobacteria</taxon>
        <taxon>Campylobacterales</taxon>
        <taxon>Sulfurovaceae</taxon>
        <taxon>Sulfurovum</taxon>
    </lineage>
</organism>